<dbReference type="InterPro" id="IPR004875">
    <property type="entry name" value="DDE_SF_endonuclease_dom"/>
</dbReference>
<feature type="domain" description="HTH CENPB-type" evidence="6">
    <location>
        <begin position="20"/>
        <end position="92"/>
    </location>
</feature>
<dbReference type="Gene3D" id="1.10.10.60">
    <property type="entry name" value="Homeodomain-like"/>
    <property type="match status" value="1"/>
</dbReference>
<dbReference type="SMART" id="SM00674">
    <property type="entry name" value="CENPB"/>
    <property type="match status" value="1"/>
</dbReference>
<dbReference type="EMBL" id="LGRX02028886">
    <property type="protein sequence ID" value="KAK3247532.1"/>
    <property type="molecule type" value="Genomic_DNA"/>
</dbReference>
<evidence type="ECO:0000256" key="1">
    <source>
        <dbReference type="ARBA" id="ARBA00004123"/>
    </source>
</evidence>
<dbReference type="InterPro" id="IPR023780">
    <property type="entry name" value="Chromo_domain"/>
</dbReference>
<evidence type="ECO:0000259" key="6">
    <source>
        <dbReference type="PROSITE" id="PS51253"/>
    </source>
</evidence>
<dbReference type="CDD" id="cd00024">
    <property type="entry name" value="CD_CSD"/>
    <property type="match status" value="1"/>
</dbReference>
<keyword evidence="2" id="KW-0238">DNA-binding</keyword>
<name>A0AAE0C347_9CHLO</name>
<feature type="domain" description="Chromo" evidence="5">
    <location>
        <begin position="454"/>
        <end position="502"/>
    </location>
</feature>
<evidence type="ECO:0000256" key="4">
    <source>
        <dbReference type="SAM" id="MobiDB-lite"/>
    </source>
</evidence>
<dbReference type="InterPro" id="IPR016197">
    <property type="entry name" value="Chromo-like_dom_sf"/>
</dbReference>
<evidence type="ECO:0000256" key="3">
    <source>
        <dbReference type="ARBA" id="ARBA00023242"/>
    </source>
</evidence>
<comment type="subcellular location">
    <subcellularLocation>
        <location evidence="1">Nucleus</location>
    </subcellularLocation>
</comment>
<dbReference type="PROSITE" id="PS51253">
    <property type="entry name" value="HTH_CENPB"/>
    <property type="match status" value="1"/>
</dbReference>
<dbReference type="Gene3D" id="2.40.50.40">
    <property type="match status" value="1"/>
</dbReference>
<evidence type="ECO:0000313" key="7">
    <source>
        <dbReference type="EMBL" id="KAK3247532.1"/>
    </source>
</evidence>
<proteinExistence type="predicted"/>
<dbReference type="PROSITE" id="PS50013">
    <property type="entry name" value="CHROMO_2"/>
    <property type="match status" value="1"/>
</dbReference>
<dbReference type="InterPro" id="IPR023779">
    <property type="entry name" value="Chromodomain_CS"/>
</dbReference>
<reference evidence="7 8" key="1">
    <citation type="journal article" date="2015" name="Genome Biol. Evol.">
        <title>Comparative Genomics of a Bacterivorous Green Alga Reveals Evolutionary Causalities and Consequences of Phago-Mixotrophic Mode of Nutrition.</title>
        <authorList>
            <person name="Burns J.A."/>
            <person name="Paasch A."/>
            <person name="Narechania A."/>
            <person name="Kim E."/>
        </authorList>
    </citation>
    <scope>NUCLEOTIDE SEQUENCE [LARGE SCALE GENOMIC DNA]</scope>
    <source>
        <strain evidence="7 8">PLY_AMNH</strain>
    </source>
</reference>
<dbReference type="InterPro" id="IPR006600">
    <property type="entry name" value="HTH_CenpB_DNA-bd_dom"/>
</dbReference>
<organism evidence="7 8">
    <name type="scientific">Cymbomonas tetramitiformis</name>
    <dbReference type="NCBI Taxonomy" id="36881"/>
    <lineage>
        <taxon>Eukaryota</taxon>
        <taxon>Viridiplantae</taxon>
        <taxon>Chlorophyta</taxon>
        <taxon>Pyramimonadophyceae</taxon>
        <taxon>Pyramimonadales</taxon>
        <taxon>Pyramimonadaceae</taxon>
        <taxon>Cymbomonas</taxon>
    </lineage>
</organism>
<dbReference type="AlphaFoldDB" id="A0AAE0C347"/>
<feature type="region of interest" description="Disordered" evidence="4">
    <location>
        <begin position="431"/>
        <end position="450"/>
    </location>
</feature>
<dbReference type="Pfam" id="PF00385">
    <property type="entry name" value="Chromo"/>
    <property type="match status" value="1"/>
</dbReference>
<dbReference type="InterPro" id="IPR009057">
    <property type="entry name" value="Homeodomain-like_sf"/>
</dbReference>
<keyword evidence="8" id="KW-1185">Reference proteome</keyword>
<gene>
    <name evidence="7" type="ORF">CYMTET_42973</name>
</gene>
<dbReference type="GO" id="GO:0005634">
    <property type="term" value="C:nucleus"/>
    <property type="evidence" value="ECO:0007669"/>
    <property type="project" value="UniProtKB-SubCell"/>
</dbReference>
<evidence type="ECO:0000259" key="5">
    <source>
        <dbReference type="PROSITE" id="PS50013"/>
    </source>
</evidence>
<protein>
    <recommendedName>
        <fullName evidence="9">Chromo domain-containing protein</fullName>
    </recommendedName>
</protein>
<evidence type="ECO:0000313" key="8">
    <source>
        <dbReference type="Proteomes" id="UP001190700"/>
    </source>
</evidence>
<accession>A0AAE0C347</accession>
<feature type="compositionally biased region" description="Acidic residues" evidence="4">
    <location>
        <begin position="434"/>
        <end position="450"/>
    </location>
</feature>
<evidence type="ECO:0008006" key="9">
    <source>
        <dbReference type="Google" id="ProtNLM"/>
    </source>
</evidence>
<dbReference type="Proteomes" id="UP001190700">
    <property type="component" value="Unassembled WGS sequence"/>
</dbReference>
<dbReference type="Pfam" id="PF03221">
    <property type="entry name" value="HTH_Tnp_Tc5"/>
    <property type="match status" value="1"/>
</dbReference>
<comment type="caution">
    <text evidence="7">The sequence shown here is derived from an EMBL/GenBank/DDBJ whole genome shotgun (WGS) entry which is preliminary data.</text>
</comment>
<dbReference type="SUPFAM" id="SSF54160">
    <property type="entry name" value="Chromo domain-like"/>
    <property type="match status" value="1"/>
</dbReference>
<dbReference type="GO" id="GO:0003677">
    <property type="term" value="F:DNA binding"/>
    <property type="evidence" value="ECO:0007669"/>
    <property type="project" value="UniProtKB-KW"/>
</dbReference>
<keyword evidence="3" id="KW-0539">Nucleus</keyword>
<dbReference type="PROSITE" id="PS00598">
    <property type="entry name" value="CHROMO_1"/>
    <property type="match status" value="1"/>
</dbReference>
<dbReference type="InterPro" id="IPR000953">
    <property type="entry name" value="Chromo/chromo_shadow_dom"/>
</dbReference>
<dbReference type="SUPFAM" id="SSF46689">
    <property type="entry name" value="Homeodomain-like"/>
    <property type="match status" value="1"/>
</dbReference>
<dbReference type="Pfam" id="PF03184">
    <property type="entry name" value="DDE_1"/>
    <property type="match status" value="1"/>
</dbReference>
<sequence>MCRWCASEPKLLQRLQSARAKAVFGKGRFPRVETQLFRDFQACRKKGLRIGRRWLRTKARVIAKKLYPGRYFRASEGWCTNWLRRNSLSYRKTTNKKTKSTEERLPKIKRWHARLRLRLQTPKCSSTYEEKGSARVWLSGTKNADDKRFCTLQCLVRMCGLDDDGKHQQPRQTICFRGTGVRIRPEERAEYDKRVRVVFQPKAYYDDEMCAEWAVSDFNSQVDHVQRKVVFCDNLSGQTTPAWVAGLKESNTDSHLLPTDVTDELQVVDQGVGNEVKKECGVVQDEWLQVPGNLEKWTIGFTASERRVLITEWVAEACDRVFTRLDLVKLFERTGMGLRLDGANDCKITLAGVREYTFTPEDANIEVPPTKRRRGVGGEILPVEHVNHVEEHHVVAVGGLFMPSTLSSSALITEEEAAEVAVAVAEDVAKADAENENEEMSEEESSDEEDDEIFIVEKLGTIRWINGVRHFWVKWKNYDASYNSWEPQTSLPEKMVVKRLRK</sequence>
<evidence type="ECO:0000256" key="2">
    <source>
        <dbReference type="ARBA" id="ARBA00023125"/>
    </source>
</evidence>